<reference evidence="1 2" key="1">
    <citation type="submission" date="2021-11" db="EMBL/GenBank/DDBJ databases">
        <title>Genomic of Niabella pedocola.</title>
        <authorList>
            <person name="Wu T."/>
        </authorList>
    </citation>
    <scope>NUCLEOTIDE SEQUENCE [LARGE SCALE GENOMIC DNA]</scope>
    <source>
        <strain evidence="1 2">JCM 31011</strain>
    </source>
</reference>
<gene>
    <name evidence="1" type="ORF">LQ567_18730</name>
</gene>
<proteinExistence type="predicted"/>
<evidence type="ECO:0000313" key="2">
    <source>
        <dbReference type="Proteomes" id="UP001199816"/>
    </source>
</evidence>
<accession>A0ABS8PV83</accession>
<evidence type="ECO:0000313" key="1">
    <source>
        <dbReference type="EMBL" id="MCD2424825.1"/>
    </source>
</evidence>
<dbReference type="Proteomes" id="UP001199816">
    <property type="component" value="Unassembled WGS sequence"/>
</dbReference>
<name>A0ABS8PV83_9BACT</name>
<sequence>MKSILLAVFILNSNSCTPTTVYICDSNTATWYHYNEHCRGLKNCNYRIIATTLDSAENSNRTLCRWED</sequence>
<dbReference type="RefSeq" id="WP_231007106.1">
    <property type="nucleotide sequence ID" value="NZ_JAJNEC010000005.1"/>
</dbReference>
<organism evidence="1 2">
    <name type="scientific">Niabella pedocola</name>
    <dbReference type="NCBI Taxonomy" id="1752077"/>
    <lineage>
        <taxon>Bacteria</taxon>
        <taxon>Pseudomonadati</taxon>
        <taxon>Bacteroidota</taxon>
        <taxon>Chitinophagia</taxon>
        <taxon>Chitinophagales</taxon>
        <taxon>Chitinophagaceae</taxon>
        <taxon>Niabella</taxon>
    </lineage>
</organism>
<protein>
    <submittedName>
        <fullName evidence="1">Uncharacterized protein</fullName>
    </submittedName>
</protein>
<comment type="caution">
    <text evidence="1">The sequence shown here is derived from an EMBL/GenBank/DDBJ whole genome shotgun (WGS) entry which is preliminary data.</text>
</comment>
<dbReference type="EMBL" id="JAJNEC010000005">
    <property type="protein sequence ID" value="MCD2424825.1"/>
    <property type="molecule type" value="Genomic_DNA"/>
</dbReference>
<keyword evidence="2" id="KW-1185">Reference proteome</keyword>